<dbReference type="InterPro" id="IPR050818">
    <property type="entry name" value="KCNH_animal-type"/>
</dbReference>
<protein>
    <recommendedName>
        <fullName evidence="7">Ion transport domain-containing protein</fullName>
    </recommendedName>
</protein>
<evidence type="ECO:0000256" key="6">
    <source>
        <dbReference type="SAM" id="Phobius"/>
    </source>
</evidence>
<dbReference type="AlphaFoldDB" id="A0A3S5C3R3"/>
<dbReference type="EMBL" id="CAAALY010245545">
    <property type="protein sequence ID" value="VEL33306.1"/>
    <property type="molecule type" value="Genomic_DNA"/>
</dbReference>
<dbReference type="OrthoDB" id="447251at2759"/>
<evidence type="ECO:0000256" key="4">
    <source>
        <dbReference type="ARBA" id="ARBA00022989"/>
    </source>
</evidence>
<dbReference type="InterPro" id="IPR003949">
    <property type="entry name" value="K_chnl_volt-dep_EAG"/>
</dbReference>
<dbReference type="InterPro" id="IPR005821">
    <property type="entry name" value="Ion_trans_dom"/>
</dbReference>
<dbReference type="PANTHER" id="PTHR10217:SF435">
    <property type="entry name" value="POTASSIUM VOLTAGE-GATED CHANNEL PROTEIN EAG"/>
    <property type="match status" value="1"/>
</dbReference>
<evidence type="ECO:0000259" key="7">
    <source>
        <dbReference type="Pfam" id="PF00520"/>
    </source>
</evidence>
<evidence type="ECO:0000313" key="9">
    <source>
        <dbReference type="Proteomes" id="UP000784294"/>
    </source>
</evidence>
<dbReference type="GO" id="GO:0042391">
    <property type="term" value="P:regulation of membrane potential"/>
    <property type="evidence" value="ECO:0007669"/>
    <property type="project" value="TreeGrafter"/>
</dbReference>
<dbReference type="Proteomes" id="UP000784294">
    <property type="component" value="Unassembled WGS sequence"/>
</dbReference>
<dbReference type="PANTHER" id="PTHR10217">
    <property type="entry name" value="VOLTAGE AND LIGAND GATED POTASSIUM CHANNEL"/>
    <property type="match status" value="1"/>
</dbReference>
<evidence type="ECO:0000256" key="1">
    <source>
        <dbReference type="ARBA" id="ARBA00004141"/>
    </source>
</evidence>
<dbReference type="Gene3D" id="1.10.287.70">
    <property type="match status" value="1"/>
</dbReference>
<dbReference type="PRINTS" id="PR01464">
    <property type="entry name" value="EAGCHANNEL"/>
</dbReference>
<dbReference type="GO" id="GO:0008076">
    <property type="term" value="C:voltage-gated potassium channel complex"/>
    <property type="evidence" value="ECO:0007669"/>
    <property type="project" value="TreeGrafter"/>
</dbReference>
<dbReference type="Pfam" id="PF00520">
    <property type="entry name" value="Ion_trans"/>
    <property type="match status" value="1"/>
</dbReference>
<name>A0A3S5C3R3_9PLAT</name>
<dbReference type="InterPro" id="IPR003938">
    <property type="entry name" value="K_chnl_volt-dep_EAG/ELK/ERG"/>
</dbReference>
<evidence type="ECO:0000256" key="3">
    <source>
        <dbReference type="ARBA" id="ARBA00022692"/>
    </source>
</evidence>
<feature type="domain" description="Ion transport" evidence="7">
    <location>
        <begin position="38"/>
        <end position="128"/>
    </location>
</feature>
<dbReference type="SUPFAM" id="SSF81324">
    <property type="entry name" value="Voltage-gated potassium channels"/>
    <property type="match status" value="1"/>
</dbReference>
<feature type="transmembrane region" description="Helical" evidence="6">
    <location>
        <begin position="42"/>
        <end position="61"/>
    </location>
</feature>
<comment type="subcellular location">
    <subcellularLocation>
        <location evidence="1">Membrane</location>
        <topology evidence="1">Multi-pass membrane protein</topology>
    </subcellularLocation>
</comment>
<organism evidence="8 9">
    <name type="scientific">Protopolystoma xenopodis</name>
    <dbReference type="NCBI Taxonomy" id="117903"/>
    <lineage>
        <taxon>Eukaryota</taxon>
        <taxon>Metazoa</taxon>
        <taxon>Spiralia</taxon>
        <taxon>Lophotrochozoa</taxon>
        <taxon>Platyhelminthes</taxon>
        <taxon>Monogenea</taxon>
        <taxon>Polyopisthocotylea</taxon>
        <taxon>Polystomatidea</taxon>
        <taxon>Polystomatidae</taxon>
        <taxon>Protopolystoma</taxon>
    </lineage>
</organism>
<keyword evidence="5 6" id="KW-0472">Membrane</keyword>
<keyword evidence="4 6" id="KW-1133">Transmembrane helix</keyword>
<comment type="caution">
    <text evidence="8">The sequence shown here is derived from an EMBL/GenBank/DDBJ whole genome shotgun (WGS) entry which is preliminary data.</text>
</comment>
<accession>A0A3S5C3R3</accession>
<gene>
    <name evidence="8" type="ORF">PXEA_LOCUS26746</name>
</gene>
<keyword evidence="3 6" id="KW-0812">Transmembrane</keyword>
<dbReference type="PRINTS" id="PR01463">
    <property type="entry name" value="EAGCHANLFMLY"/>
</dbReference>
<evidence type="ECO:0000256" key="5">
    <source>
        <dbReference type="ARBA" id="ARBA00023136"/>
    </source>
</evidence>
<evidence type="ECO:0000313" key="8">
    <source>
        <dbReference type="EMBL" id="VEL33306.1"/>
    </source>
</evidence>
<dbReference type="GO" id="GO:0005249">
    <property type="term" value="F:voltage-gated potassium channel activity"/>
    <property type="evidence" value="ECO:0007669"/>
    <property type="project" value="InterPro"/>
</dbReference>
<evidence type="ECO:0000256" key="2">
    <source>
        <dbReference type="ARBA" id="ARBA00022553"/>
    </source>
</evidence>
<keyword evidence="9" id="KW-1185">Reference proteome</keyword>
<proteinExistence type="predicted"/>
<sequence>MHPFFSFSPPHPDDLPKYRQEAPQTPSHVILHYSVFKTTWDWLILIMTFYTSVMVPFCVAFEHDEIWEWWILNAFENIVDTVFFVDIVLNFHTTFVGPGGEVISDPTVIRINYLKGWFLVDLFSCLPYGVLDGFGAKTGVGDKFKLMSA</sequence>
<keyword evidence="2" id="KW-0597">Phosphoprotein</keyword>
<reference evidence="8" key="1">
    <citation type="submission" date="2018-11" db="EMBL/GenBank/DDBJ databases">
        <authorList>
            <consortium name="Pathogen Informatics"/>
        </authorList>
    </citation>
    <scope>NUCLEOTIDE SEQUENCE</scope>
</reference>